<sequence length="155" mass="17566">INKEINIKHLIWQALAPPKSKFFSWLAIQNRIWTCDRLQACGWDNAGQCPLCHHSPESGIHLFAECRFARCIWKEVSSWTATQGLIREFGGKTATYTTGWTSMDVTPSTSKEGLHSLISVGRFGRRETTAFLTNRVYKRRSSSKNQRQGASLDSC</sequence>
<evidence type="ECO:0000313" key="2">
    <source>
        <dbReference type="EMBL" id="WVZ90348.1"/>
    </source>
</evidence>
<feature type="non-terminal residue" evidence="2">
    <location>
        <position position="1"/>
    </location>
</feature>
<organism evidence="2 3">
    <name type="scientific">Paspalum notatum var. saurae</name>
    <dbReference type="NCBI Taxonomy" id="547442"/>
    <lineage>
        <taxon>Eukaryota</taxon>
        <taxon>Viridiplantae</taxon>
        <taxon>Streptophyta</taxon>
        <taxon>Embryophyta</taxon>
        <taxon>Tracheophyta</taxon>
        <taxon>Spermatophyta</taxon>
        <taxon>Magnoliopsida</taxon>
        <taxon>Liliopsida</taxon>
        <taxon>Poales</taxon>
        <taxon>Poaceae</taxon>
        <taxon>PACMAD clade</taxon>
        <taxon>Panicoideae</taxon>
        <taxon>Andropogonodae</taxon>
        <taxon>Paspaleae</taxon>
        <taxon>Paspalinae</taxon>
        <taxon>Paspalum</taxon>
    </lineage>
</organism>
<keyword evidence="3" id="KW-1185">Reference proteome</keyword>
<feature type="non-terminal residue" evidence="2">
    <location>
        <position position="155"/>
    </location>
</feature>
<evidence type="ECO:0000259" key="1">
    <source>
        <dbReference type="Pfam" id="PF13966"/>
    </source>
</evidence>
<dbReference type="EMBL" id="CP144752">
    <property type="protein sequence ID" value="WVZ90348.1"/>
    <property type="molecule type" value="Genomic_DNA"/>
</dbReference>
<evidence type="ECO:0000313" key="3">
    <source>
        <dbReference type="Proteomes" id="UP001341281"/>
    </source>
</evidence>
<name>A0AAQ3UDI7_PASNO</name>
<reference evidence="2 3" key="1">
    <citation type="submission" date="2024-02" db="EMBL/GenBank/DDBJ databases">
        <title>High-quality chromosome-scale genome assembly of Pensacola bahiagrass (Paspalum notatum Flugge var. saurae).</title>
        <authorList>
            <person name="Vega J.M."/>
            <person name="Podio M."/>
            <person name="Orjuela J."/>
            <person name="Siena L.A."/>
            <person name="Pessino S.C."/>
            <person name="Combes M.C."/>
            <person name="Mariac C."/>
            <person name="Albertini E."/>
            <person name="Pupilli F."/>
            <person name="Ortiz J.P.A."/>
            <person name="Leblanc O."/>
        </authorList>
    </citation>
    <scope>NUCLEOTIDE SEQUENCE [LARGE SCALE GENOMIC DNA]</scope>
    <source>
        <strain evidence="2">R1</strain>
        <tissue evidence="2">Leaf</tissue>
    </source>
</reference>
<proteinExistence type="predicted"/>
<dbReference type="InterPro" id="IPR026960">
    <property type="entry name" value="RVT-Znf"/>
</dbReference>
<dbReference type="AlphaFoldDB" id="A0AAQ3UDI7"/>
<feature type="domain" description="Reverse transcriptase zinc-binding" evidence="1">
    <location>
        <begin position="4"/>
        <end position="73"/>
    </location>
</feature>
<accession>A0AAQ3UDI7</accession>
<protein>
    <recommendedName>
        <fullName evidence="1">Reverse transcriptase zinc-binding domain-containing protein</fullName>
    </recommendedName>
</protein>
<dbReference type="Pfam" id="PF13966">
    <property type="entry name" value="zf-RVT"/>
    <property type="match status" value="1"/>
</dbReference>
<gene>
    <name evidence="2" type="ORF">U9M48_036657</name>
</gene>
<dbReference type="Proteomes" id="UP001341281">
    <property type="component" value="Chromosome 08"/>
</dbReference>